<evidence type="ECO:0000313" key="3">
    <source>
        <dbReference type="Ensembl" id="ENSPTEP00000014296.1"/>
    </source>
</evidence>
<dbReference type="Ensembl" id="ENSPTET00000021445.1">
    <property type="protein sequence ID" value="ENSPTEP00000014296.1"/>
    <property type="gene ID" value="ENSPTEG00000015975.1"/>
</dbReference>
<comment type="similarity">
    <text evidence="1">Belongs to the SS18 family.</text>
</comment>
<dbReference type="Pfam" id="PF05030">
    <property type="entry name" value="SSXT"/>
    <property type="match status" value="1"/>
</dbReference>
<name>A0A8C9H6T4_9PRIM</name>
<organism evidence="3 4">
    <name type="scientific">Piliocolobus tephrosceles</name>
    <name type="common">Ugandan red Colobus</name>
    <dbReference type="NCBI Taxonomy" id="591936"/>
    <lineage>
        <taxon>Eukaryota</taxon>
        <taxon>Metazoa</taxon>
        <taxon>Chordata</taxon>
        <taxon>Craniata</taxon>
        <taxon>Vertebrata</taxon>
        <taxon>Euteleostomi</taxon>
        <taxon>Mammalia</taxon>
        <taxon>Eutheria</taxon>
        <taxon>Euarchontoglires</taxon>
        <taxon>Primates</taxon>
        <taxon>Haplorrhini</taxon>
        <taxon>Catarrhini</taxon>
        <taxon>Cercopithecidae</taxon>
        <taxon>Colobinae</taxon>
        <taxon>Piliocolobus</taxon>
    </lineage>
</organism>
<dbReference type="InterPro" id="IPR007726">
    <property type="entry name" value="SS18_N"/>
</dbReference>
<reference evidence="3" key="1">
    <citation type="submission" date="2025-08" db="UniProtKB">
        <authorList>
            <consortium name="Ensembl"/>
        </authorList>
    </citation>
    <scope>IDENTIFICATION</scope>
</reference>
<evidence type="ECO:0000256" key="1">
    <source>
        <dbReference type="ARBA" id="ARBA00007945"/>
    </source>
</evidence>
<keyword evidence="4" id="KW-1185">Reference proteome</keyword>
<proteinExistence type="inferred from homology"/>
<dbReference type="AlphaFoldDB" id="A0A8C9H6T4"/>
<feature type="domain" description="SS18 N-terminal" evidence="2">
    <location>
        <begin position="1"/>
        <end position="48"/>
    </location>
</feature>
<evidence type="ECO:0000313" key="4">
    <source>
        <dbReference type="Proteomes" id="UP000694416"/>
    </source>
</evidence>
<evidence type="ECO:0000259" key="2">
    <source>
        <dbReference type="Pfam" id="PF05030"/>
    </source>
</evidence>
<dbReference type="Proteomes" id="UP000694416">
    <property type="component" value="Unplaced"/>
</dbReference>
<reference evidence="3" key="2">
    <citation type="submission" date="2025-09" db="UniProtKB">
        <authorList>
            <consortium name="Ensembl"/>
        </authorList>
    </citation>
    <scope>IDENTIFICATION</scope>
</reference>
<accession>A0A8C9H6T4</accession>
<protein>
    <recommendedName>
        <fullName evidence="2">SS18 N-terminal domain-containing protein</fullName>
    </recommendedName>
</protein>
<sequence length="54" mass="6150">LLEEQDQLTCCIVAYQNRGQANKRTQHQHGLHRNLIYFATITDPPQNMPSPGTT</sequence>